<dbReference type="GO" id="GO:0003735">
    <property type="term" value="F:structural constituent of ribosome"/>
    <property type="evidence" value="ECO:0007669"/>
    <property type="project" value="InterPro"/>
</dbReference>
<dbReference type="PANTHER" id="PTHR11560">
    <property type="entry name" value="39S RIBOSOMAL PROTEIN L10, MITOCHONDRIAL"/>
    <property type="match status" value="1"/>
</dbReference>
<comment type="caution">
    <text evidence="7">The sequence shown here is derived from an EMBL/GenBank/DDBJ whole genome shotgun (WGS) entry which is preliminary data.</text>
</comment>
<protein>
    <recommendedName>
        <fullName evidence="5 6">Large ribosomal subunit protein uL10</fullName>
    </recommendedName>
</protein>
<dbReference type="InterPro" id="IPR047865">
    <property type="entry name" value="Ribosomal_uL10_bac_type"/>
</dbReference>
<evidence type="ECO:0000256" key="5">
    <source>
        <dbReference type="ARBA" id="ARBA00035202"/>
    </source>
</evidence>
<accession>A0A150RJC5</accession>
<dbReference type="InterPro" id="IPR002363">
    <property type="entry name" value="Ribosomal_uL10_CS_bac"/>
</dbReference>
<evidence type="ECO:0000256" key="2">
    <source>
        <dbReference type="ARBA" id="ARBA00008889"/>
    </source>
</evidence>
<dbReference type="Gene3D" id="3.30.70.1730">
    <property type="match status" value="1"/>
</dbReference>
<dbReference type="InterPro" id="IPR043141">
    <property type="entry name" value="Ribosomal_uL10-like_sf"/>
</dbReference>
<organism evidence="7 8">
    <name type="scientific">Sorangium cellulosum</name>
    <name type="common">Polyangium cellulosum</name>
    <dbReference type="NCBI Taxonomy" id="56"/>
    <lineage>
        <taxon>Bacteria</taxon>
        <taxon>Pseudomonadati</taxon>
        <taxon>Myxococcota</taxon>
        <taxon>Polyangia</taxon>
        <taxon>Polyangiales</taxon>
        <taxon>Polyangiaceae</taxon>
        <taxon>Sorangium</taxon>
    </lineage>
</organism>
<dbReference type="InterPro" id="IPR001790">
    <property type="entry name" value="Ribosomal_uL10"/>
</dbReference>
<comment type="subunit">
    <text evidence="6">Part of the ribosomal stalk of the 50S ribosomal subunit. The N-terminus interacts with L11 and the large rRNA to form the base of the stalk. The C-terminus forms an elongated spine to which L12 dimers bind in a sequential fashion forming a multimeric L10(L12)X complex.</text>
</comment>
<proteinExistence type="inferred from homology"/>
<dbReference type="CDD" id="cd05797">
    <property type="entry name" value="Ribosomal_L10"/>
    <property type="match status" value="1"/>
</dbReference>
<dbReference type="GO" id="GO:0006412">
    <property type="term" value="P:translation"/>
    <property type="evidence" value="ECO:0007669"/>
    <property type="project" value="UniProtKB-UniRule"/>
</dbReference>
<keyword evidence="6" id="KW-0699">rRNA-binding</keyword>
<dbReference type="GO" id="GO:0070180">
    <property type="term" value="F:large ribosomal subunit rRNA binding"/>
    <property type="evidence" value="ECO:0007669"/>
    <property type="project" value="UniProtKB-UniRule"/>
</dbReference>
<name>A0A150RJC5_SORCE</name>
<evidence type="ECO:0000256" key="6">
    <source>
        <dbReference type="HAMAP-Rule" id="MF_00362"/>
    </source>
</evidence>
<comment type="function">
    <text evidence="1 6">Forms part of the ribosomal stalk, playing a central role in the interaction of the ribosome with GTP-bound translation factors.</text>
</comment>
<keyword evidence="3 6" id="KW-0689">Ribosomal protein</keyword>
<evidence type="ECO:0000256" key="3">
    <source>
        <dbReference type="ARBA" id="ARBA00022980"/>
    </source>
</evidence>
<evidence type="ECO:0000313" key="8">
    <source>
        <dbReference type="Proteomes" id="UP000075515"/>
    </source>
</evidence>
<dbReference type="InterPro" id="IPR022973">
    <property type="entry name" value="Ribosomal_uL10_bac"/>
</dbReference>
<dbReference type="GO" id="GO:0015934">
    <property type="term" value="C:large ribosomal subunit"/>
    <property type="evidence" value="ECO:0007669"/>
    <property type="project" value="InterPro"/>
</dbReference>
<dbReference type="HAMAP" id="MF_00362">
    <property type="entry name" value="Ribosomal_uL10"/>
    <property type="match status" value="1"/>
</dbReference>
<sequence length="176" mass="19467">MERSQKEEVVGSVRQKFERMSSAVFLDFKGMNVEAVTKLRDEFRKSGVEYRVVKNTLVRHAIKEHPWANTLAKSLTGMTGVAWSYEDPSAAAKVVKAFRKDNQKLQIKAGLIEGQILSGDAVETQLATMPGKDELRATLLATLQAPLQQFVQQLNAPLQNFAYLLKAKEDAAGTSG</sequence>
<dbReference type="Gene3D" id="6.10.250.290">
    <property type="match status" value="1"/>
</dbReference>
<comment type="similarity">
    <text evidence="2 6">Belongs to the universal ribosomal protein uL10 family.</text>
</comment>
<gene>
    <name evidence="6" type="primary">rplJ</name>
    <name evidence="7" type="ORF">BE18_35570</name>
</gene>
<evidence type="ECO:0000256" key="1">
    <source>
        <dbReference type="ARBA" id="ARBA00002633"/>
    </source>
</evidence>
<dbReference type="AlphaFoldDB" id="A0A150RJC5"/>
<dbReference type="SUPFAM" id="SSF160369">
    <property type="entry name" value="Ribosomal protein L10-like"/>
    <property type="match status" value="1"/>
</dbReference>
<evidence type="ECO:0000256" key="4">
    <source>
        <dbReference type="ARBA" id="ARBA00023274"/>
    </source>
</evidence>
<reference evidence="7 8" key="1">
    <citation type="submission" date="2014-02" db="EMBL/GenBank/DDBJ databases">
        <title>The small core and large imbalanced accessory genome model reveals a collaborative survival strategy of Sorangium cellulosum strains in nature.</title>
        <authorList>
            <person name="Han K."/>
            <person name="Peng R."/>
            <person name="Blom J."/>
            <person name="Li Y.-Z."/>
        </authorList>
    </citation>
    <scope>NUCLEOTIDE SEQUENCE [LARGE SCALE GENOMIC DNA]</scope>
    <source>
        <strain evidence="7 8">So0149</strain>
    </source>
</reference>
<dbReference type="EMBL" id="JEMC01003559">
    <property type="protein sequence ID" value="KYF80385.1"/>
    <property type="molecule type" value="Genomic_DNA"/>
</dbReference>
<keyword evidence="6" id="KW-0694">RNA-binding</keyword>
<keyword evidence="4 6" id="KW-0687">Ribonucleoprotein</keyword>
<dbReference type="Proteomes" id="UP000075515">
    <property type="component" value="Unassembled WGS sequence"/>
</dbReference>
<dbReference type="NCBIfam" id="NF000955">
    <property type="entry name" value="PRK00099.1-1"/>
    <property type="match status" value="1"/>
</dbReference>
<dbReference type="PROSITE" id="PS01109">
    <property type="entry name" value="RIBOSOMAL_L10"/>
    <property type="match status" value="1"/>
</dbReference>
<dbReference type="Pfam" id="PF00466">
    <property type="entry name" value="Ribosomal_L10"/>
    <property type="match status" value="1"/>
</dbReference>
<evidence type="ECO:0000313" key="7">
    <source>
        <dbReference type="EMBL" id="KYF80385.1"/>
    </source>
</evidence>